<dbReference type="InterPro" id="IPR051681">
    <property type="entry name" value="Ser/Thr_Kinases-Pseudokinases"/>
</dbReference>
<proteinExistence type="predicted"/>
<reference evidence="3" key="1">
    <citation type="journal article" date="2012" name="Science">
        <title>The Paleozoic origin of enzymatic lignin decomposition reconstructed from 31 fungal genomes.</title>
        <authorList>
            <person name="Floudas D."/>
            <person name="Binder M."/>
            <person name="Riley R."/>
            <person name="Barry K."/>
            <person name="Blanchette R.A."/>
            <person name="Henrissat B."/>
            <person name="Martinez A.T."/>
            <person name="Otillar R."/>
            <person name="Spatafora J.W."/>
            <person name="Yadav J.S."/>
            <person name="Aerts A."/>
            <person name="Benoit I."/>
            <person name="Boyd A."/>
            <person name="Carlson A."/>
            <person name="Copeland A."/>
            <person name="Coutinho P.M."/>
            <person name="de Vries R.P."/>
            <person name="Ferreira P."/>
            <person name="Findley K."/>
            <person name="Foster B."/>
            <person name="Gaskell J."/>
            <person name="Glotzer D."/>
            <person name="Gorecki P."/>
            <person name="Heitman J."/>
            <person name="Hesse C."/>
            <person name="Hori C."/>
            <person name="Igarashi K."/>
            <person name="Jurgens J.A."/>
            <person name="Kallen N."/>
            <person name="Kersten P."/>
            <person name="Kohler A."/>
            <person name="Kuees U."/>
            <person name="Kumar T.K.A."/>
            <person name="Kuo A."/>
            <person name="LaButti K."/>
            <person name="Larrondo L.F."/>
            <person name="Lindquist E."/>
            <person name="Ling A."/>
            <person name="Lombard V."/>
            <person name="Lucas S."/>
            <person name="Lundell T."/>
            <person name="Martin R."/>
            <person name="McLaughlin D.J."/>
            <person name="Morgenstern I."/>
            <person name="Morin E."/>
            <person name="Murat C."/>
            <person name="Nagy L.G."/>
            <person name="Nolan M."/>
            <person name="Ohm R.A."/>
            <person name="Patyshakuliyeva A."/>
            <person name="Rokas A."/>
            <person name="Ruiz-Duenas F.J."/>
            <person name="Sabat G."/>
            <person name="Salamov A."/>
            <person name="Samejima M."/>
            <person name="Schmutz J."/>
            <person name="Slot J.C."/>
            <person name="St John F."/>
            <person name="Stenlid J."/>
            <person name="Sun H."/>
            <person name="Sun S."/>
            <person name="Syed K."/>
            <person name="Tsang A."/>
            <person name="Wiebenga A."/>
            <person name="Young D."/>
            <person name="Pisabarro A."/>
            <person name="Eastwood D.C."/>
            <person name="Martin F."/>
            <person name="Cullen D."/>
            <person name="Grigoriev I.V."/>
            <person name="Hibbett D.S."/>
        </authorList>
    </citation>
    <scope>NUCLEOTIDE SEQUENCE [LARGE SCALE GENOMIC DNA]</scope>
    <source>
        <strain evidence="3">TFB10046</strain>
    </source>
</reference>
<dbReference type="InParanoid" id="J0WVK6"/>
<dbReference type="SUPFAM" id="SSF56112">
    <property type="entry name" value="Protein kinase-like (PK-like)"/>
    <property type="match status" value="2"/>
</dbReference>
<dbReference type="AlphaFoldDB" id="J0WVK6"/>
<sequence>MTGRIDYPGSSLPEVSEDESSESIIIPPKMEPEDIWAFGILVVHIYNRGLPFKMPQGAQVTASVLDSTLPSHPGRAATSRGLDFVVWRVARDCWHPLPSHRPRASQVLRIVQTHSNQVHMPETMLDLFSHVQDEVPDLTSEIRVQPTAPAFVGPASYARVRARWGPPEIAPRIVDVVLTRRDEAVPLDSTGWSRPLLDELVRWRRLRHANLVPLLGRCSIGGVGYAVSPAYTHCDARTWLADEDQNAKRRESSDSNAPLMKLLRDISNALAFLHEQTYPIRHGNVHIDNVFVPPYPSMGHRELTVNGCLGRFDRVLSFDVNDPKCRRAISEDVKMYGSLFYEVLRSRYQFPHDNSPEDFHGLRKRREGDVQLVHAIYRDTFERDSPIVEMPAIVGYINQLVMHALAGKA</sequence>
<evidence type="ECO:0008006" key="4">
    <source>
        <dbReference type="Google" id="ProtNLM"/>
    </source>
</evidence>
<dbReference type="PANTHER" id="PTHR44329:SF214">
    <property type="entry name" value="PROTEIN KINASE DOMAIN-CONTAINING PROTEIN"/>
    <property type="match status" value="1"/>
</dbReference>
<dbReference type="Gene3D" id="1.10.510.10">
    <property type="entry name" value="Transferase(Phosphotransferase) domain 1"/>
    <property type="match status" value="2"/>
</dbReference>
<dbReference type="OrthoDB" id="1924919at2759"/>
<name>J0WVK6_AURST</name>
<organism evidence="2 3">
    <name type="scientific">Auricularia subglabra (strain TFB-10046 / SS5)</name>
    <name type="common">White-rot fungus</name>
    <name type="synonym">Auricularia delicata (strain TFB10046)</name>
    <dbReference type="NCBI Taxonomy" id="717982"/>
    <lineage>
        <taxon>Eukaryota</taxon>
        <taxon>Fungi</taxon>
        <taxon>Dikarya</taxon>
        <taxon>Basidiomycota</taxon>
        <taxon>Agaricomycotina</taxon>
        <taxon>Agaricomycetes</taxon>
        <taxon>Auriculariales</taxon>
        <taxon>Auriculariaceae</taxon>
        <taxon>Auricularia</taxon>
    </lineage>
</organism>
<dbReference type="PANTHER" id="PTHR44329">
    <property type="entry name" value="SERINE/THREONINE-PROTEIN KINASE TNNI3K-RELATED"/>
    <property type="match status" value="1"/>
</dbReference>
<protein>
    <recommendedName>
        <fullName evidence="4">Protein kinase domain-containing protein</fullName>
    </recommendedName>
</protein>
<evidence type="ECO:0000313" key="3">
    <source>
        <dbReference type="Proteomes" id="UP000006514"/>
    </source>
</evidence>
<keyword evidence="3" id="KW-1185">Reference proteome</keyword>
<dbReference type="GO" id="GO:0004674">
    <property type="term" value="F:protein serine/threonine kinase activity"/>
    <property type="evidence" value="ECO:0007669"/>
    <property type="project" value="TreeGrafter"/>
</dbReference>
<accession>J0WVK6</accession>
<evidence type="ECO:0000256" key="1">
    <source>
        <dbReference type="SAM" id="MobiDB-lite"/>
    </source>
</evidence>
<dbReference type="InterPro" id="IPR011009">
    <property type="entry name" value="Kinase-like_dom_sf"/>
</dbReference>
<dbReference type="KEGG" id="adl:AURDEDRAFT_173877"/>
<feature type="region of interest" description="Disordered" evidence="1">
    <location>
        <begin position="1"/>
        <end position="22"/>
    </location>
</feature>
<evidence type="ECO:0000313" key="2">
    <source>
        <dbReference type="EMBL" id="EJD37122.1"/>
    </source>
</evidence>
<dbReference type="Proteomes" id="UP000006514">
    <property type="component" value="Unassembled WGS sequence"/>
</dbReference>
<dbReference type="EMBL" id="JH687847">
    <property type="protein sequence ID" value="EJD37122.1"/>
    <property type="molecule type" value="Genomic_DNA"/>
</dbReference>
<gene>
    <name evidence="2" type="ORF">AURDEDRAFT_173877</name>
</gene>